<dbReference type="SUPFAM" id="SSF51182">
    <property type="entry name" value="RmlC-like cupins"/>
    <property type="match status" value="1"/>
</dbReference>
<reference evidence="3 4" key="1">
    <citation type="submission" date="2019-09" db="EMBL/GenBank/DDBJ databases">
        <title>Draft genome sequence of Ginsengibacter sp. BR5-29.</title>
        <authorList>
            <person name="Im W.-T."/>
        </authorList>
    </citation>
    <scope>NUCLEOTIDE SEQUENCE [LARGE SCALE GENOMIC DNA]</scope>
    <source>
        <strain evidence="3 4">BR5-29</strain>
    </source>
</reference>
<dbReference type="InterPro" id="IPR011051">
    <property type="entry name" value="RmlC_Cupin_sf"/>
</dbReference>
<organism evidence="3 4">
    <name type="scientific">Ginsengibacter hankyongi</name>
    <dbReference type="NCBI Taxonomy" id="2607284"/>
    <lineage>
        <taxon>Bacteria</taxon>
        <taxon>Pseudomonadati</taxon>
        <taxon>Bacteroidota</taxon>
        <taxon>Chitinophagia</taxon>
        <taxon>Chitinophagales</taxon>
        <taxon>Chitinophagaceae</taxon>
        <taxon>Ginsengibacter</taxon>
    </lineage>
</organism>
<evidence type="ECO:0000313" key="3">
    <source>
        <dbReference type="EMBL" id="KAA9037987.1"/>
    </source>
</evidence>
<proteinExistence type="predicted"/>
<dbReference type="PROSITE" id="PS51318">
    <property type="entry name" value="TAT"/>
    <property type="match status" value="1"/>
</dbReference>
<sequence length="182" mass="20128">MASRRQFFKQGSLGLLSSLILPLPVFAKDMSDFNGVVINEGEGEAFQMRDGTAIVKIKIAKAQGAESISFLSESFKPGDGLPVHKHLNEDELIFLHKGSGLFTLGDKQYQIKEGAVALVPKGVWHGLQNTGSENIEMRFGYTPSGFEGFFREVGTPVGQAFIQKTMNERRAIAKKWGMIYRD</sequence>
<name>A0A5J5IDU2_9BACT</name>
<dbReference type="PANTHER" id="PTHR36440:SF1">
    <property type="entry name" value="PUTATIVE (AFU_ORTHOLOGUE AFUA_8G07350)-RELATED"/>
    <property type="match status" value="1"/>
</dbReference>
<gene>
    <name evidence="3" type="ORF">FW778_14555</name>
</gene>
<comment type="caution">
    <text evidence="3">The sequence shown here is derived from an EMBL/GenBank/DDBJ whole genome shotgun (WGS) entry which is preliminary data.</text>
</comment>
<evidence type="ECO:0000256" key="1">
    <source>
        <dbReference type="SAM" id="SignalP"/>
    </source>
</evidence>
<feature type="chain" id="PRO_5023937071" evidence="1">
    <location>
        <begin position="28"/>
        <end position="182"/>
    </location>
</feature>
<dbReference type="Gene3D" id="2.60.120.10">
    <property type="entry name" value="Jelly Rolls"/>
    <property type="match status" value="1"/>
</dbReference>
<dbReference type="InterPro" id="IPR053146">
    <property type="entry name" value="QDO-like"/>
</dbReference>
<dbReference type="InterPro" id="IPR006311">
    <property type="entry name" value="TAT_signal"/>
</dbReference>
<dbReference type="InterPro" id="IPR013096">
    <property type="entry name" value="Cupin_2"/>
</dbReference>
<dbReference type="EMBL" id="VYQF01000004">
    <property type="protein sequence ID" value="KAA9037987.1"/>
    <property type="molecule type" value="Genomic_DNA"/>
</dbReference>
<dbReference type="Proteomes" id="UP000326903">
    <property type="component" value="Unassembled WGS sequence"/>
</dbReference>
<protein>
    <submittedName>
        <fullName evidence="3">Cupin domain-containing protein</fullName>
    </submittedName>
</protein>
<keyword evidence="1" id="KW-0732">Signal</keyword>
<accession>A0A5J5IDU2</accession>
<keyword evidence="4" id="KW-1185">Reference proteome</keyword>
<evidence type="ECO:0000313" key="4">
    <source>
        <dbReference type="Proteomes" id="UP000326903"/>
    </source>
</evidence>
<dbReference type="Pfam" id="PF07883">
    <property type="entry name" value="Cupin_2"/>
    <property type="match status" value="1"/>
</dbReference>
<dbReference type="InterPro" id="IPR014710">
    <property type="entry name" value="RmlC-like_jellyroll"/>
</dbReference>
<dbReference type="RefSeq" id="WP_150415514.1">
    <property type="nucleotide sequence ID" value="NZ_VYQF01000004.1"/>
</dbReference>
<evidence type="ECO:0000259" key="2">
    <source>
        <dbReference type="Pfam" id="PF07883"/>
    </source>
</evidence>
<dbReference type="AlphaFoldDB" id="A0A5J5IDU2"/>
<dbReference type="PANTHER" id="PTHR36440">
    <property type="entry name" value="PUTATIVE (AFU_ORTHOLOGUE AFUA_8G07350)-RELATED"/>
    <property type="match status" value="1"/>
</dbReference>
<feature type="signal peptide" evidence="1">
    <location>
        <begin position="1"/>
        <end position="27"/>
    </location>
</feature>
<feature type="domain" description="Cupin type-2" evidence="2">
    <location>
        <begin position="74"/>
        <end position="137"/>
    </location>
</feature>